<accession>A0ACD3SS40</accession>
<keyword evidence="1" id="KW-0328">Glycosyltransferase</keyword>
<keyword evidence="1" id="KW-0808">Transferase</keyword>
<comment type="caution">
    <text evidence="1">The sequence shown here is derived from an EMBL/GenBank/DDBJ whole genome shotgun (WGS) entry which is preliminary data.</text>
</comment>
<reference evidence="1" key="1">
    <citation type="submission" date="2019-05" db="EMBL/GenBank/DDBJ databases">
        <title>Revised genome assembly of Burkholderiaceae (previously Ralstonia) sp. PBA.</title>
        <authorList>
            <person name="Gan H.M."/>
        </authorList>
    </citation>
    <scope>NUCLEOTIDE SEQUENCE</scope>
    <source>
        <strain evidence="1">PBA</strain>
    </source>
</reference>
<dbReference type="Proteomes" id="UP000004277">
    <property type="component" value="Unassembled WGS sequence"/>
</dbReference>
<gene>
    <name evidence="1" type="primary">pyrR</name>
    <name evidence="1" type="ORF">MW7_004280</name>
</gene>
<name>A0ACD3SS40_9BURK</name>
<organism evidence="1 2">
    <name type="scientific">Imbroritus primus</name>
    <dbReference type="NCBI Taxonomy" id="3058603"/>
    <lineage>
        <taxon>Bacteria</taxon>
        <taxon>Pseudomonadati</taxon>
        <taxon>Pseudomonadota</taxon>
        <taxon>Betaproteobacteria</taxon>
        <taxon>Burkholderiales</taxon>
        <taxon>Burkholderiaceae</taxon>
        <taxon>Imbroritus</taxon>
    </lineage>
</organism>
<evidence type="ECO:0000313" key="1">
    <source>
        <dbReference type="EMBL" id="TMS59095.1"/>
    </source>
</evidence>
<dbReference type="EC" id="2.4.2.9" evidence="1"/>
<sequence length="175" mass="18362">MTVSSIDAEALYQTLLAQLRTALGPQLAAGSWSIAGIHSGGAWIAARLAADLGLPEHGVINVAFHRDDYAKKGLHSQAAPTTLPFDVLDRSILLVDDVLATGRTIRAAVNELFDYGRPARVALAVLADRGGRELPIDTTFVGGTVSLPADAQLALRQESDGRFVFDTVSSAAPSA</sequence>
<protein>
    <submittedName>
        <fullName evidence="1">Bifunctional pyr operon transcriptional regulator/uracil phosphoribosyltransferase PyrR</fullName>
        <ecNumber evidence="1">2.4.2.9</ecNumber>
    </submittedName>
</protein>
<keyword evidence="2" id="KW-1185">Reference proteome</keyword>
<evidence type="ECO:0000313" key="2">
    <source>
        <dbReference type="Proteomes" id="UP000004277"/>
    </source>
</evidence>
<proteinExistence type="predicted"/>
<dbReference type="EMBL" id="AKCV02000013">
    <property type="protein sequence ID" value="TMS59095.1"/>
    <property type="molecule type" value="Genomic_DNA"/>
</dbReference>